<reference evidence="2" key="1">
    <citation type="journal article" date="2022" name="bioRxiv">
        <title>Sequencing and chromosome-scale assembly of the giantPleurodeles waltlgenome.</title>
        <authorList>
            <person name="Brown T."/>
            <person name="Elewa A."/>
            <person name="Iarovenko S."/>
            <person name="Subramanian E."/>
            <person name="Araus A.J."/>
            <person name="Petzold A."/>
            <person name="Susuki M."/>
            <person name="Suzuki K.-i.T."/>
            <person name="Hayashi T."/>
            <person name="Toyoda A."/>
            <person name="Oliveira C."/>
            <person name="Osipova E."/>
            <person name="Leigh N.D."/>
            <person name="Simon A."/>
            <person name="Yun M.H."/>
        </authorList>
    </citation>
    <scope>NUCLEOTIDE SEQUENCE</scope>
    <source>
        <strain evidence="2">20211129_DDA</strain>
        <tissue evidence="2">Liver</tissue>
    </source>
</reference>
<dbReference type="AlphaFoldDB" id="A0AAV7PWB4"/>
<protein>
    <submittedName>
        <fullName evidence="2">Uncharacterized protein</fullName>
    </submittedName>
</protein>
<feature type="region of interest" description="Disordered" evidence="1">
    <location>
        <begin position="1"/>
        <end position="42"/>
    </location>
</feature>
<evidence type="ECO:0000313" key="2">
    <source>
        <dbReference type="EMBL" id="KAJ1131275.1"/>
    </source>
</evidence>
<organism evidence="2 3">
    <name type="scientific">Pleurodeles waltl</name>
    <name type="common">Iberian ribbed newt</name>
    <dbReference type="NCBI Taxonomy" id="8319"/>
    <lineage>
        <taxon>Eukaryota</taxon>
        <taxon>Metazoa</taxon>
        <taxon>Chordata</taxon>
        <taxon>Craniata</taxon>
        <taxon>Vertebrata</taxon>
        <taxon>Euteleostomi</taxon>
        <taxon>Amphibia</taxon>
        <taxon>Batrachia</taxon>
        <taxon>Caudata</taxon>
        <taxon>Salamandroidea</taxon>
        <taxon>Salamandridae</taxon>
        <taxon>Pleurodelinae</taxon>
        <taxon>Pleurodeles</taxon>
    </lineage>
</organism>
<proteinExistence type="predicted"/>
<dbReference type="Proteomes" id="UP001066276">
    <property type="component" value="Chromosome 7"/>
</dbReference>
<name>A0AAV7PWB4_PLEWA</name>
<keyword evidence="3" id="KW-1185">Reference proteome</keyword>
<dbReference type="EMBL" id="JANPWB010000011">
    <property type="protein sequence ID" value="KAJ1131275.1"/>
    <property type="molecule type" value="Genomic_DNA"/>
</dbReference>
<gene>
    <name evidence="2" type="ORF">NDU88_009613</name>
</gene>
<evidence type="ECO:0000313" key="3">
    <source>
        <dbReference type="Proteomes" id="UP001066276"/>
    </source>
</evidence>
<accession>A0AAV7PWB4</accession>
<sequence length="78" mass="8839">MRTVATAQLEAPAPQDLPPNNTRGGGSPTSLQYPKASEETGVTRVRRPSILQLNRFFFTSERVHLVERRRLRMALILH</sequence>
<feature type="compositionally biased region" description="Polar residues" evidence="1">
    <location>
        <begin position="18"/>
        <end position="32"/>
    </location>
</feature>
<evidence type="ECO:0000256" key="1">
    <source>
        <dbReference type="SAM" id="MobiDB-lite"/>
    </source>
</evidence>
<comment type="caution">
    <text evidence="2">The sequence shown here is derived from an EMBL/GenBank/DDBJ whole genome shotgun (WGS) entry which is preliminary data.</text>
</comment>